<evidence type="ECO:0000256" key="4">
    <source>
        <dbReference type="ARBA" id="ARBA00022553"/>
    </source>
</evidence>
<dbReference type="Proteomes" id="UP000738325">
    <property type="component" value="Unassembled WGS sequence"/>
</dbReference>
<dbReference type="AlphaFoldDB" id="A0A9P6RQV0"/>
<keyword evidence="8 11" id="KW-0067">ATP-binding</keyword>
<evidence type="ECO:0000256" key="11">
    <source>
        <dbReference type="PROSITE-ProRule" id="PRU10141"/>
    </source>
</evidence>
<dbReference type="EC" id="2.7.11.1" evidence="2"/>
<dbReference type="PANTHER" id="PTHR24351">
    <property type="entry name" value="RIBOSOMAL PROTEIN S6 KINASE"/>
    <property type="match status" value="1"/>
</dbReference>
<feature type="domain" description="AGC-kinase C-terminal" evidence="15">
    <location>
        <begin position="539"/>
        <end position="676"/>
    </location>
</feature>
<evidence type="ECO:0000256" key="2">
    <source>
        <dbReference type="ARBA" id="ARBA00012513"/>
    </source>
</evidence>
<evidence type="ECO:0000256" key="7">
    <source>
        <dbReference type="ARBA" id="ARBA00022777"/>
    </source>
</evidence>
<evidence type="ECO:0000256" key="12">
    <source>
        <dbReference type="SAM" id="MobiDB-lite"/>
    </source>
</evidence>
<comment type="catalytic activity">
    <reaction evidence="10">
        <text>L-seryl-[protein] + ATP = O-phospho-L-seryl-[protein] + ADP + H(+)</text>
        <dbReference type="Rhea" id="RHEA:17989"/>
        <dbReference type="Rhea" id="RHEA-COMP:9863"/>
        <dbReference type="Rhea" id="RHEA-COMP:11604"/>
        <dbReference type="ChEBI" id="CHEBI:15378"/>
        <dbReference type="ChEBI" id="CHEBI:29999"/>
        <dbReference type="ChEBI" id="CHEBI:30616"/>
        <dbReference type="ChEBI" id="CHEBI:83421"/>
        <dbReference type="ChEBI" id="CHEBI:456216"/>
        <dbReference type="EC" id="2.7.11.1"/>
    </reaction>
</comment>
<dbReference type="InterPro" id="IPR011009">
    <property type="entry name" value="Kinase-like_dom_sf"/>
</dbReference>
<evidence type="ECO:0000256" key="3">
    <source>
        <dbReference type="ARBA" id="ARBA00022527"/>
    </source>
</evidence>
<dbReference type="InterPro" id="IPR000719">
    <property type="entry name" value="Prot_kinase_dom"/>
</dbReference>
<dbReference type="SMART" id="SM00220">
    <property type="entry name" value="S_TKc"/>
    <property type="match status" value="1"/>
</dbReference>
<dbReference type="GO" id="GO:0005524">
    <property type="term" value="F:ATP binding"/>
    <property type="evidence" value="ECO:0007669"/>
    <property type="project" value="UniProtKB-UniRule"/>
</dbReference>
<evidence type="ECO:0000256" key="9">
    <source>
        <dbReference type="ARBA" id="ARBA00047899"/>
    </source>
</evidence>
<evidence type="ECO:0000256" key="6">
    <source>
        <dbReference type="ARBA" id="ARBA00022741"/>
    </source>
</evidence>
<accession>A0A9P6RQV0</accession>
<proteinExistence type="inferred from homology"/>
<evidence type="ECO:0000313" key="17">
    <source>
        <dbReference type="Proteomes" id="UP000738325"/>
    </source>
</evidence>
<gene>
    <name evidence="16" type="primary">PSK1</name>
    <name evidence="16" type="ORF">BGZ99_002075</name>
</gene>
<keyword evidence="3 16" id="KW-0723">Serine/threonine-protein kinase</keyword>
<protein>
    <recommendedName>
        <fullName evidence="2">non-specific serine/threonine protein kinase</fullName>
        <ecNumber evidence="2">2.7.11.1</ecNumber>
    </recommendedName>
</protein>
<dbReference type="OrthoDB" id="63267at2759"/>
<dbReference type="InterPro" id="IPR008271">
    <property type="entry name" value="Ser/Thr_kinase_AS"/>
</dbReference>
<evidence type="ECO:0000256" key="1">
    <source>
        <dbReference type="ARBA" id="ARBA00009804"/>
    </source>
</evidence>
<dbReference type="FunFam" id="1.10.510.10:FF:000048">
    <property type="entry name" value="Protein kinase C"/>
    <property type="match status" value="1"/>
</dbReference>
<dbReference type="Pfam" id="PF00069">
    <property type="entry name" value="Pkinase"/>
    <property type="match status" value="1"/>
</dbReference>
<evidence type="ECO:0000256" key="10">
    <source>
        <dbReference type="ARBA" id="ARBA00048679"/>
    </source>
</evidence>
<dbReference type="PROSITE" id="PS00108">
    <property type="entry name" value="PROTEIN_KINASE_ST"/>
    <property type="match status" value="1"/>
</dbReference>
<reference evidence="16" key="1">
    <citation type="journal article" date="2020" name="Fungal Divers.">
        <title>Resolving the Mortierellaceae phylogeny through synthesis of multi-gene phylogenetics and phylogenomics.</title>
        <authorList>
            <person name="Vandepol N."/>
            <person name="Liber J."/>
            <person name="Desiro A."/>
            <person name="Na H."/>
            <person name="Kennedy M."/>
            <person name="Barry K."/>
            <person name="Grigoriev I.V."/>
            <person name="Miller A.N."/>
            <person name="O'Donnell K."/>
            <person name="Stajich J.E."/>
            <person name="Bonito G."/>
        </authorList>
    </citation>
    <scope>NUCLEOTIDE SEQUENCE</scope>
    <source>
        <strain evidence="16">REB-010B</strain>
    </source>
</reference>
<comment type="caution">
    <text evidence="16">The sequence shown here is derived from an EMBL/GenBank/DDBJ whole genome shotgun (WGS) entry which is preliminary data.</text>
</comment>
<evidence type="ECO:0000259" key="15">
    <source>
        <dbReference type="PROSITE" id="PS51285"/>
    </source>
</evidence>
<dbReference type="PROSITE" id="PS00107">
    <property type="entry name" value="PROTEIN_KINASE_ATP"/>
    <property type="match status" value="1"/>
</dbReference>
<keyword evidence="4" id="KW-0597">Phosphoprotein</keyword>
<sequence length="684" mass="75225">MLYLDHIFIAIIVPFLTPLCQTPVSARLLLLSDNSLADMDLFDFDHDDHPNLRERTISVDSVRGADLQQQVLANLRLDGGDQSSSLGQSDRSACPILAPRPIVPALSATMRKNAATTALTTPESATIFSSSTSKLGFYQSTSNSSNKHLPAFFHQVDREQAMTPESTYVTSRAQHLDGGASISGSALVPTITHTNTQSSSDAEVENVEYEVQIDQDFDAHAPQTADSRAQSPFPGQRSLAASRSNGSTGEQLGGIKSANVSPAAGPRRPKHKMSPDDFKFLKVIGRGAYGKVYLVRHISTNALYAMKVLKKASIIVHAKDTECTMSERKILEAIRHPFIVKLHYAFQTDHRLYLILEYASGGELFTHLATERMFSEENTAFYAAELVLALEHLHSLGIIYRDLKPENIMLNAHGDIVLTDFGLSKVPLENSDGRTNTVCGTIEYMAPEVISERVQYDRTVDWWSLGIVIHDMLTGSPPFVAGNRKKTMEAILNKKLNLPYYLSADAKDLLTKLLKRTPSARLGYGPKGIENIKNHRFFRKINWKLLALRELEPPIVPFLSDPESVENFNAEFTSMPVQESPILVNGSVHLSSDHHRQLYDDGSATPGSGHHTPSRYMTAPSSASSAGAATTINGAFGLDDHHAGGIPMAKTRSSSPEHHHFQDFSYISTSHLPALGYLDSLDEH</sequence>
<dbReference type="SMART" id="SM00133">
    <property type="entry name" value="S_TK_X"/>
    <property type="match status" value="1"/>
</dbReference>
<dbReference type="PROSITE" id="PS50011">
    <property type="entry name" value="PROTEIN_KINASE_DOM"/>
    <property type="match status" value="1"/>
</dbReference>
<evidence type="ECO:0000256" key="5">
    <source>
        <dbReference type="ARBA" id="ARBA00022679"/>
    </source>
</evidence>
<dbReference type="Gene3D" id="3.30.200.20">
    <property type="entry name" value="Phosphorylase Kinase, domain 1"/>
    <property type="match status" value="1"/>
</dbReference>
<evidence type="ECO:0000256" key="8">
    <source>
        <dbReference type="ARBA" id="ARBA00022840"/>
    </source>
</evidence>
<dbReference type="FunFam" id="3.30.200.20:FF:000686">
    <property type="entry name" value="Ribosomal protein S6 kinase"/>
    <property type="match status" value="1"/>
</dbReference>
<keyword evidence="7 16" id="KW-0418">Kinase</keyword>
<name>A0A9P6RQV0_9FUNG</name>
<dbReference type="InterPro" id="IPR017441">
    <property type="entry name" value="Protein_kinase_ATP_BS"/>
</dbReference>
<evidence type="ECO:0000259" key="14">
    <source>
        <dbReference type="PROSITE" id="PS50011"/>
    </source>
</evidence>
<dbReference type="PROSITE" id="PS51285">
    <property type="entry name" value="AGC_KINASE_CTER"/>
    <property type="match status" value="1"/>
</dbReference>
<dbReference type="EMBL" id="JAAAIP010000159">
    <property type="protein sequence ID" value="KAG0324195.1"/>
    <property type="molecule type" value="Genomic_DNA"/>
</dbReference>
<feature type="binding site" evidence="11">
    <location>
        <position position="307"/>
    </location>
    <ligand>
        <name>ATP</name>
        <dbReference type="ChEBI" id="CHEBI:30616"/>
    </ligand>
</feature>
<comment type="catalytic activity">
    <reaction evidence="9">
        <text>L-threonyl-[protein] + ATP = O-phospho-L-threonyl-[protein] + ADP + H(+)</text>
        <dbReference type="Rhea" id="RHEA:46608"/>
        <dbReference type="Rhea" id="RHEA-COMP:11060"/>
        <dbReference type="Rhea" id="RHEA-COMP:11605"/>
        <dbReference type="ChEBI" id="CHEBI:15378"/>
        <dbReference type="ChEBI" id="CHEBI:30013"/>
        <dbReference type="ChEBI" id="CHEBI:30616"/>
        <dbReference type="ChEBI" id="CHEBI:61977"/>
        <dbReference type="ChEBI" id="CHEBI:456216"/>
        <dbReference type="EC" id="2.7.11.1"/>
    </reaction>
</comment>
<keyword evidence="17" id="KW-1185">Reference proteome</keyword>
<evidence type="ECO:0000256" key="13">
    <source>
        <dbReference type="SAM" id="SignalP"/>
    </source>
</evidence>
<dbReference type="GO" id="GO:0004674">
    <property type="term" value="F:protein serine/threonine kinase activity"/>
    <property type="evidence" value="ECO:0007669"/>
    <property type="project" value="UniProtKB-KW"/>
</dbReference>
<comment type="similarity">
    <text evidence="1">Belongs to the protein kinase superfamily. AGC Ser/Thr protein kinase family. S6 kinase subfamily.</text>
</comment>
<keyword evidence="13" id="KW-0732">Signal</keyword>
<evidence type="ECO:0000313" key="16">
    <source>
        <dbReference type="EMBL" id="KAG0324195.1"/>
    </source>
</evidence>
<feature type="signal peptide" evidence="13">
    <location>
        <begin position="1"/>
        <end position="26"/>
    </location>
</feature>
<feature type="region of interest" description="Disordered" evidence="12">
    <location>
        <begin position="221"/>
        <end position="273"/>
    </location>
</feature>
<dbReference type="Gene3D" id="1.10.510.10">
    <property type="entry name" value="Transferase(Phosphotransferase) domain 1"/>
    <property type="match status" value="1"/>
</dbReference>
<dbReference type="SUPFAM" id="SSF56112">
    <property type="entry name" value="Protein kinase-like (PK-like)"/>
    <property type="match status" value="1"/>
</dbReference>
<dbReference type="InterPro" id="IPR000961">
    <property type="entry name" value="AGC-kinase_C"/>
</dbReference>
<feature type="domain" description="Protein kinase" evidence="14">
    <location>
        <begin position="278"/>
        <end position="538"/>
    </location>
</feature>
<organism evidence="16 17">
    <name type="scientific">Dissophora globulifera</name>
    <dbReference type="NCBI Taxonomy" id="979702"/>
    <lineage>
        <taxon>Eukaryota</taxon>
        <taxon>Fungi</taxon>
        <taxon>Fungi incertae sedis</taxon>
        <taxon>Mucoromycota</taxon>
        <taxon>Mortierellomycotina</taxon>
        <taxon>Mortierellomycetes</taxon>
        <taxon>Mortierellales</taxon>
        <taxon>Mortierellaceae</taxon>
        <taxon>Dissophora</taxon>
    </lineage>
</organism>
<feature type="chain" id="PRO_5040299767" description="non-specific serine/threonine protein kinase" evidence="13">
    <location>
        <begin position="27"/>
        <end position="684"/>
    </location>
</feature>
<keyword evidence="5" id="KW-0808">Transferase</keyword>
<feature type="region of interest" description="Disordered" evidence="12">
    <location>
        <begin position="597"/>
        <end position="625"/>
    </location>
</feature>
<keyword evidence="6 11" id="KW-0547">Nucleotide-binding</keyword>
<feature type="compositionally biased region" description="Polar residues" evidence="12">
    <location>
        <begin position="239"/>
        <end position="250"/>
    </location>
</feature>